<feature type="transmembrane region" description="Helical" evidence="1">
    <location>
        <begin position="53"/>
        <end position="75"/>
    </location>
</feature>
<keyword evidence="1" id="KW-0812">Transmembrane</keyword>
<dbReference type="Proteomes" id="UP000076532">
    <property type="component" value="Unassembled WGS sequence"/>
</dbReference>
<reference evidence="2 3" key="1">
    <citation type="journal article" date="2016" name="Mol. Biol. Evol.">
        <title>Comparative Genomics of Early-Diverging Mushroom-Forming Fungi Provides Insights into the Origins of Lignocellulose Decay Capabilities.</title>
        <authorList>
            <person name="Nagy L.G."/>
            <person name="Riley R."/>
            <person name="Tritt A."/>
            <person name="Adam C."/>
            <person name="Daum C."/>
            <person name="Floudas D."/>
            <person name="Sun H."/>
            <person name="Yadav J.S."/>
            <person name="Pangilinan J."/>
            <person name="Larsson K.H."/>
            <person name="Matsuura K."/>
            <person name="Barry K."/>
            <person name="Labutti K."/>
            <person name="Kuo R."/>
            <person name="Ohm R.A."/>
            <person name="Bhattacharya S.S."/>
            <person name="Shirouzu T."/>
            <person name="Yoshinaga Y."/>
            <person name="Martin F.M."/>
            <person name="Grigoriev I.V."/>
            <person name="Hibbett D.S."/>
        </authorList>
    </citation>
    <scope>NUCLEOTIDE SEQUENCE [LARGE SCALE GENOMIC DNA]</scope>
    <source>
        <strain evidence="2 3">CBS 109695</strain>
    </source>
</reference>
<dbReference type="EMBL" id="KV417539">
    <property type="protein sequence ID" value="KZP22449.1"/>
    <property type="molecule type" value="Genomic_DNA"/>
</dbReference>
<feature type="transmembrane region" description="Helical" evidence="1">
    <location>
        <begin position="87"/>
        <end position="112"/>
    </location>
</feature>
<keyword evidence="1" id="KW-0472">Membrane</keyword>
<evidence type="ECO:0000313" key="3">
    <source>
        <dbReference type="Proteomes" id="UP000076532"/>
    </source>
</evidence>
<name>A0A166L0P0_9AGAM</name>
<protein>
    <submittedName>
        <fullName evidence="2">Uncharacterized protein</fullName>
    </submittedName>
</protein>
<proteinExistence type="predicted"/>
<organism evidence="2 3">
    <name type="scientific">Athelia psychrophila</name>
    <dbReference type="NCBI Taxonomy" id="1759441"/>
    <lineage>
        <taxon>Eukaryota</taxon>
        <taxon>Fungi</taxon>
        <taxon>Dikarya</taxon>
        <taxon>Basidiomycota</taxon>
        <taxon>Agaricomycotina</taxon>
        <taxon>Agaricomycetes</taxon>
        <taxon>Agaricomycetidae</taxon>
        <taxon>Atheliales</taxon>
        <taxon>Atheliaceae</taxon>
        <taxon>Athelia</taxon>
    </lineage>
</organism>
<evidence type="ECO:0000313" key="2">
    <source>
        <dbReference type="EMBL" id="KZP22449.1"/>
    </source>
</evidence>
<feature type="non-terminal residue" evidence="2">
    <location>
        <position position="1"/>
    </location>
</feature>
<feature type="transmembrane region" description="Helical" evidence="1">
    <location>
        <begin position="181"/>
        <end position="201"/>
    </location>
</feature>
<dbReference type="AlphaFoldDB" id="A0A166L0P0"/>
<sequence>IVVSCLVTILACVWFAVHRNIPAPRPRQSQHPRFIVRAAKRAWSVVLGQREAAIVFVVALLAPEWILAWAMRQAIRAWDISKTSNFLLLLISSRIFTVSHGFFIAMGGFLFYNKDGPLYPLSPAAVVELVRRGHLIPPTADEISNQSKGDALSKGVAIFQTLWFMLQCIARRAKHLPVTSLEVMMLAYTVITVAMYIAWWAKPLNVSCAVRV</sequence>
<evidence type="ECO:0000256" key="1">
    <source>
        <dbReference type="SAM" id="Phobius"/>
    </source>
</evidence>
<gene>
    <name evidence="2" type="ORF">FIBSPDRAFT_664611</name>
</gene>
<feature type="non-terminal residue" evidence="2">
    <location>
        <position position="212"/>
    </location>
</feature>
<keyword evidence="1" id="KW-1133">Transmembrane helix</keyword>
<dbReference type="PANTHER" id="PTHR35043:SF7">
    <property type="entry name" value="TRANSCRIPTION FACTOR DOMAIN-CONTAINING PROTEIN"/>
    <property type="match status" value="1"/>
</dbReference>
<keyword evidence="3" id="KW-1185">Reference proteome</keyword>
<accession>A0A166L0P0</accession>
<dbReference type="PANTHER" id="PTHR35043">
    <property type="entry name" value="TRANSCRIPTION FACTOR DOMAIN-CONTAINING PROTEIN"/>
    <property type="match status" value="1"/>
</dbReference>
<dbReference type="OrthoDB" id="9451547at2759"/>